<gene>
    <name evidence="3" type="primary">Acey_s0233.g3086</name>
    <name evidence="3" type="ORF">Y032_0233g3086</name>
</gene>
<keyword evidence="1" id="KW-1133">Transmembrane helix</keyword>
<feature type="transmembrane region" description="Helical" evidence="1">
    <location>
        <begin position="48"/>
        <end position="71"/>
    </location>
</feature>
<reference evidence="4" key="1">
    <citation type="journal article" date="2015" name="Nat. Genet.">
        <title>The genome and transcriptome of the zoonotic hookworm Ancylostoma ceylanicum identify infection-specific gene families.</title>
        <authorList>
            <person name="Schwarz E.M."/>
            <person name="Hu Y."/>
            <person name="Antoshechkin I."/>
            <person name="Miller M.M."/>
            <person name="Sternberg P.W."/>
            <person name="Aroian R.V."/>
        </authorList>
    </citation>
    <scope>NUCLEOTIDE SEQUENCE</scope>
    <source>
        <strain evidence="4">HY135</strain>
    </source>
</reference>
<feature type="signal peptide" evidence="2">
    <location>
        <begin position="1"/>
        <end position="24"/>
    </location>
</feature>
<comment type="caution">
    <text evidence="3">The sequence shown here is derived from an EMBL/GenBank/DDBJ whole genome shotgun (WGS) entry which is preliminary data.</text>
</comment>
<evidence type="ECO:0000313" key="4">
    <source>
        <dbReference type="Proteomes" id="UP000024635"/>
    </source>
</evidence>
<keyword evidence="2" id="KW-0732">Signal</keyword>
<sequence length="120" mass="12713">MRDCETMLLHAAIAAELLALTAQCAPMAVTHPRPRQGRRATAPHAPESLSSAVGMLFPGAFLPNLVIFSPFSCFITRSSIKAANDINSGARGAVALRACQGREWVTSIGAHCTPCGVMRH</sequence>
<keyword evidence="1" id="KW-0812">Transmembrane</keyword>
<organism evidence="3 4">
    <name type="scientific">Ancylostoma ceylanicum</name>
    <dbReference type="NCBI Taxonomy" id="53326"/>
    <lineage>
        <taxon>Eukaryota</taxon>
        <taxon>Metazoa</taxon>
        <taxon>Ecdysozoa</taxon>
        <taxon>Nematoda</taxon>
        <taxon>Chromadorea</taxon>
        <taxon>Rhabditida</taxon>
        <taxon>Rhabditina</taxon>
        <taxon>Rhabditomorpha</taxon>
        <taxon>Strongyloidea</taxon>
        <taxon>Ancylostomatidae</taxon>
        <taxon>Ancylostomatinae</taxon>
        <taxon>Ancylostoma</taxon>
    </lineage>
</organism>
<protein>
    <recommendedName>
        <fullName evidence="5">Secreted protein</fullName>
    </recommendedName>
</protein>
<evidence type="ECO:0008006" key="5">
    <source>
        <dbReference type="Google" id="ProtNLM"/>
    </source>
</evidence>
<name>A0A016SG25_9BILA</name>
<dbReference type="Proteomes" id="UP000024635">
    <property type="component" value="Unassembled WGS sequence"/>
</dbReference>
<dbReference type="EMBL" id="JARK01001569">
    <property type="protein sequence ID" value="EYB89306.1"/>
    <property type="molecule type" value="Genomic_DNA"/>
</dbReference>
<keyword evidence="1" id="KW-0472">Membrane</keyword>
<accession>A0A016SG25</accession>
<keyword evidence="4" id="KW-1185">Reference proteome</keyword>
<evidence type="ECO:0000313" key="3">
    <source>
        <dbReference type="EMBL" id="EYB89306.1"/>
    </source>
</evidence>
<evidence type="ECO:0000256" key="1">
    <source>
        <dbReference type="SAM" id="Phobius"/>
    </source>
</evidence>
<dbReference type="AlphaFoldDB" id="A0A016SG25"/>
<feature type="chain" id="PRO_5001486346" description="Secreted protein" evidence="2">
    <location>
        <begin position="25"/>
        <end position="120"/>
    </location>
</feature>
<evidence type="ECO:0000256" key="2">
    <source>
        <dbReference type="SAM" id="SignalP"/>
    </source>
</evidence>
<proteinExistence type="predicted"/>